<dbReference type="Proteomes" id="UP000187203">
    <property type="component" value="Unassembled WGS sequence"/>
</dbReference>
<gene>
    <name evidence="1" type="ORF">COLO4_06767</name>
</gene>
<accession>A0A1R3KM02</accession>
<sequence>MSGRGGVNEGEVQFTEPAERFHQGENCGGFDEVARKNPVRLICNA</sequence>
<name>A0A1R3KM02_9ROSI</name>
<protein>
    <submittedName>
        <fullName evidence="1">Uncharacterized protein</fullName>
    </submittedName>
</protein>
<proteinExistence type="predicted"/>
<evidence type="ECO:0000313" key="1">
    <source>
        <dbReference type="EMBL" id="OMP08115.1"/>
    </source>
</evidence>
<dbReference type="EMBL" id="AWUE01012891">
    <property type="protein sequence ID" value="OMP08115.1"/>
    <property type="molecule type" value="Genomic_DNA"/>
</dbReference>
<dbReference type="AlphaFoldDB" id="A0A1R3KM02"/>
<organism evidence="1 2">
    <name type="scientific">Corchorus olitorius</name>
    <dbReference type="NCBI Taxonomy" id="93759"/>
    <lineage>
        <taxon>Eukaryota</taxon>
        <taxon>Viridiplantae</taxon>
        <taxon>Streptophyta</taxon>
        <taxon>Embryophyta</taxon>
        <taxon>Tracheophyta</taxon>
        <taxon>Spermatophyta</taxon>
        <taxon>Magnoliopsida</taxon>
        <taxon>eudicotyledons</taxon>
        <taxon>Gunneridae</taxon>
        <taxon>Pentapetalae</taxon>
        <taxon>rosids</taxon>
        <taxon>malvids</taxon>
        <taxon>Malvales</taxon>
        <taxon>Malvaceae</taxon>
        <taxon>Grewioideae</taxon>
        <taxon>Apeibeae</taxon>
        <taxon>Corchorus</taxon>
    </lineage>
</organism>
<comment type="caution">
    <text evidence="1">The sequence shown here is derived from an EMBL/GenBank/DDBJ whole genome shotgun (WGS) entry which is preliminary data.</text>
</comment>
<evidence type="ECO:0000313" key="2">
    <source>
        <dbReference type="Proteomes" id="UP000187203"/>
    </source>
</evidence>
<reference evidence="2" key="1">
    <citation type="submission" date="2013-09" db="EMBL/GenBank/DDBJ databases">
        <title>Corchorus olitorius genome sequencing.</title>
        <authorList>
            <person name="Alam M."/>
            <person name="Haque M.S."/>
            <person name="Islam M.S."/>
            <person name="Emdad E.M."/>
            <person name="Islam M.M."/>
            <person name="Ahmed B."/>
            <person name="Halim A."/>
            <person name="Hossen Q.M.M."/>
            <person name="Hossain M.Z."/>
            <person name="Ahmed R."/>
            <person name="Khan M.M."/>
            <person name="Islam R."/>
            <person name="Rashid M.M."/>
            <person name="Khan S.A."/>
            <person name="Rahman M.S."/>
            <person name="Alam M."/>
            <person name="Yahiya A.S."/>
            <person name="Khan M.S."/>
            <person name="Azam M.S."/>
            <person name="Haque T."/>
            <person name="Lashkar M.Z.H."/>
            <person name="Akhand A.I."/>
            <person name="Morshed G."/>
            <person name="Roy S."/>
            <person name="Uddin K.S."/>
            <person name="Rabeya T."/>
            <person name="Hossain A.S."/>
            <person name="Chowdhury A."/>
            <person name="Snigdha A.R."/>
            <person name="Mortoza M.S."/>
            <person name="Matin S.A."/>
            <person name="Hoque S.M.E."/>
            <person name="Islam M.K."/>
            <person name="Roy D.K."/>
            <person name="Haider R."/>
            <person name="Moosa M.M."/>
            <person name="Elias S.M."/>
            <person name="Hasan A.M."/>
            <person name="Jahan S."/>
            <person name="Shafiuddin M."/>
            <person name="Mahmood N."/>
            <person name="Shommy N.S."/>
        </authorList>
    </citation>
    <scope>NUCLEOTIDE SEQUENCE [LARGE SCALE GENOMIC DNA]</scope>
    <source>
        <strain evidence="2">cv. O-4</strain>
    </source>
</reference>
<keyword evidence="2" id="KW-1185">Reference proteome</keyword>